<dbReference type="InterPro" id="IPR019787">
    <property type="entry name" value="Znf_PHD-finger"/>
</dbReference>
<dbReference type="InterPro" id="IPR019786">
    <property type="entry name" value="Zinc_finger_PHD-type_CS"/>
</dbReference>
<organism evidence="11">
    <name type="scientific">Clastoptera arizonana</name>
    <name type="common">Arizona spittle bug</name>
    <dbReference type="NCBI Taxonomy" id="38151"/>
    <lineage>
        <taxon>Eukaryota</taxon>
        <taxon>Metazoa</taxon>
        <taxon>Ecdysozoa</taxon>
        <taxon>Arthropoda</taxon>
        <taxon>Hexapoda</taxon>
        <taxon>Insecta</taxon>
        <taxon>Pterygota</taxon>
        <taxon>Neoptera</taxon>
        <taxon>Paraneoptera</taxon>
        <taxon>Hemiptera</taxon>
        <taxon>Auchenorrhyncha</taxon>
        <taxon>Cercopoidea</taxon>
        <taxon>Clastopteridae</taxon>
        <taxon>Clastoptera</taxon>
    </lineage>
</organism>
<dbReference type="Gene3D" id="3.30.40.10">
    <property type="entry name" value="Zinc/RING finger domain, C3HC4 (zinc finger)"/>
    <property type="match status" value="1"/>
</dbReference>
<evidence type="ECO:0000256" key="6">
    <source>
        <dbReference type="ARBA" id="ARBA00023242"/>
    </source>
</evidence>
<gene>
    <name evidence="11" type="ORF">g.15099</name>
    <name evidence="12" type="ORF">g.15100</name>
</gene>
<dbReference type="CDD" id="cd15637">
    <property type="entry name" value="PHD_dPYGO"/>
    <property type="match status" value="1"/>
</dbReference>
<evidence type="ECO:0000313" key="12">
    <source>
        <dbReference type="EMBL" id="JAS33804.1"/>
    </source>
</evidence>
<evidence type="ECO:0000256" key="4">
    <source>
        <dbReference type="ARBA" id="ARBA00022771"/>
    </source>
</evidence>
<evidence type="ECO:0000259" key="10">
    <source>
        <dbReference type="PROSITE" id="PS50016"/>
    </source>
</evidence>
<evidence type="ECO:0000256" key="9">
    <source>
        <dbReference type="SAM" id="MobiDB-lite"/>
    </source>
</evidence>
<proteinExistence type="predicted"/>
<comment type="function">
    <text evidence="7">Involved in signal transduction through the Wnt pathway.</text>
</comment>
<dbReference type="InterPro" id="IPR013083">
    <property type="entry name" value="Znf_RING/FYVE/PHD"/>
</dbReference>
<feature type="region of interest" description="Disordered" evidence="9">
    <location>
        <begin position="315"/>
        <end position="418"/>
    </location>
</feature>
<evidence type="ECO:0000256" key="5">
    <source>
        <dbReference type="ARBA" id="ARBA00022833"/>
    </source>
</evidence>
<dbReference type="Pfam" id="PF00628">
    <property type="entry name" value="PHD"/>
    <property type="match status" value="1"/>
</dbReference>
<evidence type="ECO:0000256" key="1">
    <source>
        <dbReference type="ARBA" id="ARBA00004123"/>
    </source>
</evidence>
<reference evidence="11" key="1">
    <citation type="submission" date="2015-12" db="EMBL/GenBank/DDBJ databases">
        <title>De novo transcriptome assembly of four potential Pierce s Disease insect vectors from Arizona vineyards.</title>
        <authorList>
            <person name="Tassone E.E."/>
        </authorList>
    </citation>
    <scope>NUCLEOTIDE SEQUENCE</scope>
</reference>
<dbReference type="InterPro" id="IPR001965">
    <property type="entry name" value="Znf_PHD"/>
</dbReference>
<dbReference type="PROSITE" id="PS50016">
    <property type="entry name" value="ZF_PHD_2"/>
    <property type="match status" value="1"/>
</dbReference>
<protein>
    <recommendedName>
        <fullName evidence="10">PHD-type domain-containing protein</fullName>
    </recommendedName>
</protein>
<keyword evidence="6" id="KW-0539">Nucleus</keyword>
<feature type="domain" description="PHD-type" evidence="10">
    <location>
        <begin position="507"/>
        <end position="565"/>
    </location>
</feature>
<dbReference type="InterPro" id="IPR052475">
    <property type="entry name" value="Wnt_Signal_Transd_Protein"/>
</dbReference>
<dbReference type="EMBL" id="GEDC01023311">
    <property type="protein sequence ID" value="JAS13987.1"/>
    <property type="molecule type" value="Transcribed_RNA"/>
</dbReference>
<dbReference type="GO" id="GO:0008270">
    <property type="term" value="F:zinc ion binding"/>
    <property type="evidence" value="ECO:0007669"/>
    <property type="project" value="UniProtKB-KW"/>
</dbReference>
<dbReference type="InterPro" id="IPR011011">
    <property type="entry name" value="Znf_FYVE_PHD"/>
</dbReference>
<keyword evidence="4 8" id="KW-0863">Zinc-finger</keyword>
<dbReference type="GO" id="GO:0016055">
    <property type="term" value="P:Wnt signaling pathway"/>
    <property type="evidence" value="ECO:0007669"/>
    <property type="project" value="UniProtKB-KW"/>
</dbReference>
<dbReference type="SMART" id="SM00249">
    <property type="entry name" value="PHD"/>
    <property type="match status" value="1"/>
</dbReference>
<feature type="compositionally biased region" description="Low complexity" evidence="9">
    <location>
        <begin position="317"/>
        <end position="385"/>
    </location>
</feature>
<feature type="compositionally biased region" description="Low complexity" evidence="9">
    <location>
        <begin position="392"/>
        <end position="411"/>
    </location>
</feature>
<evidence type="ECO:0000256" key="8">
    <source>
        <dbReference type="PROSITE-ProRule" id="PRU00146"/>
    </source>
</evidence>
<name>A0A1B6CKL3_9HEMI</name>
<evidence type="ECO:0000256" key="2">
    <source>
        <dbReference type="ARBA" id="ARBA00022687"/>
    </source>
</evidence>
<comment type="subcellular location">
    <subcellularLocation>
        <location evidence="1">Nucleus</location>
    </subcellularLocation>
</comment>
<sequence length="575" mass="59795">MSHNIGGMAPYVSMPRGRNQMYYPQFPGGEPPPHMQRGPCFPDDKMNCGMMMGEFKPPLMSTPEPPPPKKKRRTSNNAAANQAPAPVMQDLLPPPLTGYGDTIVASNPFDDTPPQTTMNMNHMQHHAMPHLMNNRHMPCSPHMMHMSGPGPCQMGGSPINCGPPMGSPMGPMNCGPPMGGMNNCGPMSCGPGMSSPIGPNRSPLVCTSGGGMMSCGPPQSSPMNHPMNRSPSIGSPLGPVMNAMSGPPTGSPMDCGKGSPMQTVGQHGMSCNSPMGSPMGNTNGPMGGGSCVGPPISSPMGNACGISDMGGTVMNRSPMNGPMGSPMCGMSGPSPHISGPPSHMSGPSSHMSGPSPHMGGPPHLGGPSPHMSGPSPHLSGPSSHMVGPSPHMTNSNTMGNMNSMNPMNSANDTMNINSAVGKGLNNGPPVSVNAGVGVGGPPINTNGPLRNNMMNHSGNMMQGMHSIGIGHPHNYSGHKPMPVSAGKIYPVDQPMVFNPQNPNAPPIYPCGICHKEVHDNDQAILCESGCNFWFHRVCTGLIEAAYQLLTAEVYAEWVCDKCLASKNIPLVKFKP</sequence>
<dbReference type="SUPFAM" id="SSF57903">
    <property type="entry name" value="FYVE/PHD zinc finger"/>
    <property type="match status" value="1"/>
</dbReference>
<keyword evidence="2" id="KW-0879">Wnt signaling pathway</keyword>
<dbReference type="FunFam" id="3.30.40.10:FF:000107">
    <property type="entry name" value="pygopus homolog 1"/>
    <property type="match status" value="1"/>
</dbReference>
<evidence type="ECO:0000256" key="3">
    <source>
        <dbReference type="ARBA" id="ARBA00022723"/>
    </source>
</evidence>
<accession>A0A1B6CKL3</accession>
<dbReference type="PROSITE" id="PS01359">
    <property type="entry name" value="ZF_PHD_1"/>
    <property type="match status" value="1"/>
</dbReference>
<dbReference type="PANTHER" id="PTHR23194">
    <property type="entry name" value="PYGOPUS"/>
    <property type="match status" value="1"/>
</dbReference>
<dbReference type="EMBL" id="GEDC01003494">
    <property type="protein sequence ID" value="JAS33804.1"/>
    <property type="molecule type" value="Transcribed_RNA"/>
</dbReference>
<keyword evidence="5" id="KW-0862">Zinc</keyword>
<feature type="compositionally biased region" description="Low complexity" evidence="9">
    <location>
        <begin position="76"/>
        <end position="86"/>
    </location>
</feature>
<dbReference type="PANTHER" id="PTHR23194:SF16">
    <property type="entry name" value="PROTEIN PYGOPUS"/>
    <property type="match status" value="1"/>
</dbReference>
<evidence type="ECO:0000256" key="7">
    <source>
        <dbReference type="ARBA" id="ARBA00037400"/>
    </source>
</evidence>
<evidence type="ECO:0000313" key="11">
    <source>
        <dbReference type="EMBL" id="JAS13987.1"/>
    </source>
</evidence>
<keyword evidence="3" id="KW-0479">Metal-binding</keyword>
<feature type="region of interest" description="Disordered" evidence="9">
    <location>
        <begin position="54"/>
        <end position="90"/>
    </location>
</feature>
<dbReference type="AlphaFoldDB" id="A0A1B6CKL3"/>
<dbReference type="GO" id="GO:0005634">
    <property type="term" value="C:nucleus"/>
    <property type="evidence" value="ECO:0007669"/>
    <property type="project" value="UniProtKB-SubCell"/>
</dbReference>